<protein>
    <submittedName>
        <fullName evidence="1">Uncharacterized protein</fullName>
    </submittedName>
</protein>
<dbReference type="Proteomes" id="UP000800041">
    <property type="component" value="Unassembled WGS sequence"/>
</dbReference>
<evidence type="ECO:0000313" key="2">
    <source>
        <dbReference type="Proteomes" id="UP000800041"/>
    </source>
</evidence>
<dbReference type="OrthoDB" id="4400538at2759"/>
<evidence type="ECO:0000313" key="1">
    <source>
        <dbReference type="EMBL" id="KAF1986566.1"/>
    </source>
</evidence>
<proteinExistence type="predicted"/>
<accession>A0A6G1H024</accession>
<sequence>MLARPTLLTVRTALRSYSTHPSQPRNPRLQSSLATSYLLTAFALPFIPPYIASTRARQDGSYATRPPIAWKPCPCC</sequence>
<dbReference type="EMBL" id="ML977156">
    <property type="protein sequence ID" value="KAF1986566.1"/>
    <property type="molecule type" value="Genomic_DNA"/>
</dbReference>
<gene>
    <name evidence="1" type="ORF">K402DRAFT_393633</name>
</gene>
<keyword evidence="2" id="KW-1185">Reference proteome</keyword>
<name>A0A6G1H024_9PEZI</name>
<dbReference type="AlphaFoldDB" id="A0A6G1H024"/>
<reference evidence="1" key="1">
    <citation type="journal article" date="2020" name="Stud. Mycol.">
        <title>101 Dothideomycetes genomes: a test case for predicting lifestyles and emergence of pathogens.</title>
        <authorList>
            <person name="Haridas S."/>
            <person name="Albert R."/>
            <person name="Binder M."/>
            <person name="Bloem J."/>
            <person name="Labutti K."/>
            <person name="Salamov A."/>
            <person name="Andreopoulos B."/>
            <person name="Baker S."/>
            <person name="Barry K."/>
            <person name="Bills G."/>
            <person name="Bluhm B."/>
            <person name="Cannon C."/>
            <person name="Castanera R."/>
            <person name="Culley D."/>
            <person name="Daum C."/>
            <person name="Ezra D."/>
            <person name="Gonzalez J."/>
            <person name="Henrissat B."/>
            <person name="Kuo A."/>
            <person name="Liang C."/>
            <person name="Lipzen A."/>
            <person name="Lutzoni F."/>
            <person name="Magnuson J."/>
            <person name="Mondo S."/>
            <person name="Nolan M."/>
            <person name="Ohm R."/>
            <person name="Pangilinan J."/>
            <person name="Park H.-J."/>
            <person name="Ramirez L."/>
            <person name="Alfaro M."/>
            <person name="Sun H."/>
            <person name="Tritt A."/>
            <person name="Yoshinaga Y."/>
            <person name="Zwiers L.-H."/>
            <person name="Turgeon B."/>
            <person name="Goodwin S."/>
            <person name="Spatafora J."/>
            <person name="Crous P."/>
            <person name="Grigoriev I."/>
        </authorList>
    </citation>
    <scope>NUCLEOTIDE SEQUENCE</scope>
    <source>
        <strain evidence="1">CBS 113979</strain>
    </source>
</reference>
<organism evidence="1 2">
    <name type="scientific">Aulographum hederae CBS 113979</name>
    <dbReference type="NCBI Taxonomy" id="1176131"/>
    <lineage>
        <taxon>Eukaryota</taxon>
        <taxon>Fungi</taxon>
        <taxon>Dikarya</taxon>
        <taxon>Ascomycota</taxon>
        <taxon>Pezizomycotina</taxon>
        <taxon>Dothideomycetes</taxon>
        <taxon>Pleosporomycetidae</taxon>
        <taxon>Aulographales</taxon>
        <taxon>Aulographaceae</taxon>
    </lineage>
</organism>